<reference evidence="16 17" key="1">
    <citation type="submission" date="2019-07" db="EMBL/GenBank/DDBJ databases">
        <authorList>
            <person name="Huq M.A."/>
        </authorList>
    </citation>
    <scope>NUCLEOTIDE SEQUENCE [LARGE SCALE GENOMIC DNA]</scope>
    <source>
        <strain evidence="16 17">MAH-19</strain>
    </source>
</reference>
<dbReference type="PROSITE" id="PS50112">
    <property type="entry name" value="PAS"/>
    <property type="match status" value="1"/>
</dbReference>
<evidence type="ECO:0000256" key="1">
    <source>
        <dbReference type="ARBA" id="ARBA00000085"/>
    </source>
</evidence>
<comment type="catalytic activity">
    <reaction evidence="1">
        <text>ATP + protein L-histidine = ADP + protein N-phospho-L-histidine.</text>
        <dbReference type="EC" id="2.7.13.3"/>
    </reaction>
</comment>
<dbReference type="SMART" id="SM00387">
    <property type="entry name" value="HATPase_c"/>
    <property type="match status" value="1"/>
</dbReference>
<dbReference type="SMART" id="SM00388">
    <property type="entry name" value="HisKA"/>
    <property type="match status" value="1"/>
</dbReference>
<evidence type="ECO:0000256" key="13">
    <source>
        <dbReference type="SAM" id="Coils"/>
    </source>
</evidence>
<organism evidence="16 17">
    <name type="scientific">Mucilaginibacter corticis</name>
    <dbReference type="NCBI Taxonomy" id="2597670"/>
    <lineage>
        <taxon>Bacteria</taxon>
        <taxon>Pseudomonadati</taxon>
        <taxon>Bacteroidota</taxon>
        <taxon>Sphingobacteriia</taxon>
        <taxon>Sphingobacteriales</taxon>
        <taxon>Sphingobacteriaceae</taxon>
        <taxon>Mucilaginibacter</taxon>
    </lineage>
</organism>
<dbReference type="InterPro" id="IPR003661">
    <property type="entry name" value="HisK_dim/P_dom"/>
</dbReference>
<keyword evidence="9" id="KW-0067">ATP-binding</keyword>
<dbReference type="GO" id="GO:0000156">
    <property type="term" value="F:phosphorelay response regulator activity"/>
    <property type="evidence" value="ECO:0007669"/>
    <property type="project" value="TreeGrafter"/>
</dbReference>
<dbReference type="Pfam" id="PF08448">
    <property type="entry name" value="PAS_4"/>
    <property type="match status" value="1"/>
</dbReference>
<dbReference type="InterPro" id="IPR013656">
    <property type="entry name" value="PAS_4"/>
</dbReference>
<dbReference type="EMBL" id="VLPK01000002">
    <property type="protein sequence ID" value="TSJ40998.1"/>
    <property type="molecule type" value="Genomic_DNA"/>
</dbReference>
<dbReference type="Gene3D" id="3.30.565.10">
    <property type="entry name" value="Histidine kinase-like ATPase, C-terminal domain"/>
    <property type="match status" value="1"/>
</dbReference>
<protein>
    <recommendedName>
        <fullName evidence="3">histidine kinase</fullName>
        <ecNumber evidence="3">2.7.13.3</ecNumber>
    </recommendedName>
</protein>
<evidence type="ECO:0000256" key="7">
    <source>
        <dbReference type="ARBA" id="ARBA00022741"/>
    </source>
</evidence>
<dbReference type="InterPro" id="IPR003594">
    <property type="entry name" value="HATPase_dom"/>
</dbReference>
<dbReference type="Pfam" id="PF00512">
    <property type="entry name" value="HisKA"/>
    <property type="match status" value="1"/>
</dbReference>
<evidence type="ECO:0000256" key="2">
    <source>
        <dbReference type="ARBA" id="ARBA00004141"/>
    </source>
</evidence>
<dbReference type="InterPro" id="IPR004358">
    <property type="entry name" value="Sig_transdc_His_kin-like_C"/>
</dbReference>
<dbReference type="GO" id="GO:0000155">
    <property type="term" value="F:phosphorelay sensor kinase activity"/>
    <property type="evidence" value="ECO:0007669"/>
    <property type="project" value="InterPro"/>
</dbReference>
<keyword evidence="11" id="KW-0902">Two-component regulatory system</keyword>
<dbReference type="InterPro" id="IPR050351">
    <property type="entry name" value="BphY/WalK/GraS-like"/>
</dbReference>
<dbReference type="InterPro" id="IPR013655">
    <property type="entry name" value="PAS_fold_3"/>
</dbReference>
<keyword evidence="12" id="KW-0472">Membrane</keyword>
<keyword evidence="7" id="KW-0547">Nucleotide-binding</keyword>
<dbReference type="GO" id="GO:0030295">
    <property type="term" value="F:protein kinase activator activity"/>
    <property type="evidence" value="ECO:0007669"/>
    <property type="project" value="TreeGrafter"/>
</dbReference>
<dbReference type="InterPro" id="IPR005467">
    <property type="entry name" value="His_kinase_dom"/>
</dbReference>
<keyword evidence="6" id="KW-0812">Transmembrane</keyword>
<dbReference type="GO" id="GO:0016020">
    <property type="term" value="C:membrane"/>
    <property type="evidence" value="ECO:0007669"/>
    <property type="project" value="UniProtKB-SubCell"/>
</dbReference>
<dbReference type="Pfam" id="PF02518">
    <property type="entry name" value="HATPase_c"/>
    <property type="match status" value="1"/>
</dbReference>
<dbReference type="SUPFAM" id="SSF47384">
    <property type="entry name" value="Homodimeric domain of signal transducing histidine kinase"/>
    <property type="match status" value="1"/>
</dbReference>
<dbReference type="EC" id="2.7.13.3" evidence="3"/>
<dbReference type="InterPro" id="IPR036890">
    <property type="entry name" value="HATPase_C_sf"/>
</dbReference>
<dbReference type="InterPro" id="IPR036097">
    <property type="entry name" value="HisK_dim/P_sf"/>
</dbReference>
<feature type="coiled-coil region" evidence="13">
    <location>
        <begin position="213"/>
        <end position="247"/>
    </location>
</feature>
<evidence type="ECO:0000256" key="4">
    <source>
        <dbReference type="ARBA" id="ARBA00022553"/>
    </source>
</evidence>
<accession>A0A556MMB8</accession>
<evidence type="ECO:0000256" key="5">
    <source>
        <dbReference type="ARBA" id="ARBA00022679"/>
    </source>
</evidence>
<dbReference type="NCBIfam" id="TIGR00229">
    <property type="entry name" value="sensory_box"/>
    <property type="match status" value="1"/>
</dbReference>
<proteinExistence type="predicted"/>
<dbReference type="InterPro" id="IPR000014">
    <property type="entry name" value="PAS"/>
</dbReference>
<keyword evidence="17" id="KW-1185">Reference proteome</keyword>
<keyword evidence="4" id="KW-0597">Phosphoprotein</keyword>
<dbReference type="SMART" id="SM00091">
    <property type="entry name" value="PAS"/>
    <property type="match status" value="2"/>
</dbReference>
<evidence type="ECO:0000313" key="17">
    <source>
        <dbReference type="Proteomes" id="UP000318733"/>
    </source>
</evidence>
<dbReference type="FunFam" id="3.30.565.10:FF:000006">
    <property type="entry name" value="Sensor histidine kinase WalK"/>
    <property type="match status" value="1"/>
</dbReference>
<dbReference type="Gene3D" id="3.30.450.20">
    <property type="entry name" value="PAS domain"/>
    <property type="match status" value="2"/>
</dbReference>
<dbReference type="PROSITE" id="PS50109">
    <property type="entry name" value="HIS_KIN"/>
    <property type="match status" value="1"/>
</dbReference>
<dbReference type="Proteomes" id="UP000318733">
    <property type="component" value="Unassembled WGS sequence"/>
</dbReference>
<dbReference type="Pfam" id="PF08447">
    <property type="entry name" value="PAS_3"/>
    <property type="match status" value="1"/>
</dbReference>
<evidence type="ECO:0000256" key="9">
    <source>
        <dbReference type="ARBA" id="ARBA00022840"/>
    </source>
</evidence>
<name>A0A556MMB8_9SPHI</name>
<evidence type="ECO:0000313" key="16">
    <source>
        <dbReference type="EMBL" id="TSJ40998.1"/>
    </source>
</evidence>
<dbReference type="InterPro" id="IPR035965">
    <property type="entry name" value="PAS-like_dom_sf"/>
</dbReference>
<dbReference type="PANTHER" id="PTHR42878">
    <property type="entry name" value="TWO-COMPONENT HISTIDINE KINASE"/>
    <property type="match status" value="1"/>
</dbReference>
<evidence type="ECO:0000256" key="8">
    <source>
        <dbReference type="ARBA" id="ARBA00022777"/>
    </source>
</evidence>
<feature type="domain" description="Histidine kinase" evidence="14">
    <location>
        <begin position="382"/>
        <end position="596"/>
    </location>
</feature>
<keyword evidence="5" id="KW-0808">Transferase</keyword>
<dbReference type="CDD" id="cd00082">
    <property type="entry name" value="HisKA"/>
    <property type="match status" value="1"/>
</dbReference>
<dbReference type="FunFam" id="1.10.287.130:FF:000001">
    <property type="entry name" value="Two-component sensor histidine kinase"/>
    <property type="match status" value="1"/>
</dbReference>
<comment type="caution">
    <text evidence="16">The sequence shown here is derived from an EMBL/GenBank/DDBJ whole genome shotgun (WGS) entry which is preliminary data.</text>
</comment>
<comment type="subcellular location">
    <subcellularLocation>
        <location evidence="2">Membrane</location>
        <topology evidence="2">Multi-pass membrane protein</topology>
    </subcellularLocation>
</comment>
<dbReference type="GO" id="GO:0005524">
    <property type="term" value="F:ATP binding"/>
    <property type="evidence" value="ECO:0007669"/>
    <property type="project" value="UniProtKB-KW"/>
</dbReference>
<evidence type="ECO:0000256" key="10">
    <source>
        <dbReference type="ARBA" id="ARBA00022989"/>
    </source>
</evidence>
<dbReference type="SUPFAM" id="SSF55874">
    <property type="entry name" value="ATPase domain of HSP90 chaperone/DNA topoisomerase II/histidine kinase"/>
    <property type="match status" value="1"/>
</dbReference>
<evidence type="ECO:0000256" key="11">
    <source>
        <dbReference type="ARBA" id="ARBA00023012"/>
    </source>
</evidence>
<evidence type="ECO:0000256" key="12">
    <source>
        <dbReference type="ARBA" id="ARBA00023136"/>
    </source>
</evidence>
<feature type="domain" description="PAS" evidence="15">
    <location>
        <begin position="251"/>
        <end position="322"/>
    </location>
</feature>
<evidence type="ECO:0000256" key="6">
    <source>
        <dbReference type="ARBA" id="ARBA00022692"/>
    </source>
</evidence>
<dbReference type="AlphaFoldDB" id="A0A556MMB8"/>
<keyword evidence="8" id="KW-0418">Kinase</keyword>
<dbReference type="PANTHER" id="PTHR42878:SF7">
    <property type="entry name" value="SENSOR HISTIDINE KINASE GLRK"/>
    <property type="match status" value="1"/>
</dbReference>
<sequence length="596" mass="67179">MIYKNGKAELGFYNIAYNPLTENGVKTGMLQSAIDVTELVMARIKVEDLSREQQTANEELAAINEELHTSNDELTVIQGKLQDMIVELAENEQQLEQIINILPAAVVIIRGNDLVAESINNTNLAYWDKTREEVIGKPLLEILPELASQPFPGQLRQVMRTGEVIDVRDSPVLFTNADGSKRETFVDYTYQPLTDRNGLRTGVLVMSYENTQRVLSRKLLEEYSEQMQAMNEELTASNEELIAAQHTIEESRTALRLAIDAAELGTWYVHSISRQLISNARLKELFGYYPEEDFTLEQALAQITDEYRESVNAAIEAAIHHGGDYDITYPVTGFHDQRQRWVRAIGNLQPDPSGTFAAFTGLVMDITEQKTDELRKNSFIGMVSHELKTPLTSLNGYLQVLQIKARNSGDTFVSGALDQCVKQVKRMTNMINGFLNVSRLESGKIHIDKQQFDMADLIRDMTEETKTLYATHQLIFHPVEPTMVNADREKIGQVIDNLVSNAVKYSKSGSRVQVACVQMEGSARVSVRDEGMGIDKNDIPRLFERYYRVNNDNKISGFGIGLYLSAEIIERHNGKIWTESEPGEGSTFYFTLPLAN</sequence>
<dbReference type="SUPFAM" id="SSF55785">
    <property type="entry name" value="PYP-like sensor domain (PAS domain)"/>
    <property type="match status" value="2"/>
</dbReference>
<dbReference type="Gene3D" id="2.10.70.100">
    <property type="match status" value="1"/>
</dbReference>
<gene>
    <name evidence="16" type="ORF">FO440_14790</name>
</gene>
<dbReference type="Gene3D" id="1.10.287.130">
    <property type="match status" value="1"/>
</dbReference>
<evidence type="ECO:0000256" key="3">
    <source>
        <dbReference type="ARBA" id="ARBA00012438"/>
    </source>
</evidence>
<feature type="coiled-coil region" evidence="13">
    <location>
        <begin position="39"/>
        <end position="101"/>
    </location>
</feature>
<evidence type="ECO:0000259" key="15">
    <source>
        <dbReference type="PROSITE" id="PS50112"/>
    </source>
</evidence>
<keyword evidence="10" id="KW-1133">Transmembrane helix</keyword>
<dbReference type="GO" id="GO:0007234">
    <property type="term" value="P:osmosensory signaling via phosphorelay pathway"/>
    <property type="evidence" value="ECO:0007669"/>
    <property type="project" value="TreeGrafter"/>
</dbReference>
<dbReference type="CDD" id="cd00130">
    <property type="entry name" value="PAS"/>
    <property type="match status" value="1"/>
</dbReference>
<dbReference type="PRINTS" id="PR00344">
    <property type="entry name" value="BCTRLSENSOR"/>
</dbReference>
<evidence type="ECO:0000259" key="14">
    <source>
        <dbReference type="PROSITE" id="PS50109"/>
    </source>
</evidence>
<keyword evidence="13" id="KW-0175">Coiled coil</keyword>